<protein>
    <submittedName>
        <fullName evidence="7">Uncharacterized protein</fullName>
    </submittedName>
</protein>
<dbReference type="Proteomes" id="UP000054248">
    <property type="component" value="Unassembled WGS sequence"/>
</dbReference>
<evidence type="ECO:0000256" key="3">
    <source>
        <dbReference type="ARBA" id="ARBA00023306"/>
    </source>
</evidence>
<dbReference type="SUPFAM" id="SSF47954">
    <property type="entry name" value="Cyclin-like"/>
    <property type="match status" value="2"/>
</dbReference>
<dbReference type="InterPro" id="IPR036915">
    <property type="entry name" value="Cyclin-like_sf"/>
</dbReference>
<reference evidence="7 8" key="1">
    <citation type="submission" date="2014-04" db="EMBL/GenBank/DDBJ databases">
        <authorList>
            <consortium name="DOE Joint Genome Institute"/>
            <person name="Kuo A."/>
            <person name="Girlanda M."/>
            <person name="Perotto S."/>
            <person name="Kohler A."/>
            <person name="Nagy L.G."/>
            <person name="Floudas D."/>
            <person name="Copeland A."/>
            <person name="Barry K.W."/>
            <person name="Cichocki N."/>
            <person name="Veneault-Fourrey C."/>
            <person name="LaButti K."/>
            <person name="Lindquist E.A."/>
            <person name="Lipzen A."/>
            <person name="Lundell T."/>
            <person name="Morin E."/>
            <person name="Murat C."/>
            <person name="Sun H."/>
            <person name="Tunlid A."/>
            <person name="Henrissat B."/>
            <person name="Grigoriev I.V."/>
            <person name="Hibbett D.S."/>
            <person name="Martin F."/>
            <person name="Nordberg H.P."/>
            <person name="Cantor M.N."/>
            <person name="Hua S.X."/>
        </authorList>
    </citation>
    <scope>NUCLEOTIDE SEQUENCE [LARGE SCALE GENOMIC DNA]</scope>
    <source>
        <strain evidence="7 8">MUT 4182</strain>
    </source>
</reference>
<dbReference type="InterPro" id="IPR039361">
    <property type="entry name" value="Cyclin"/>
</dbReference>
<gene>
    <name evidence="7" type="ORF">M407DRAFT_60051</name>
</gene>
<keyword evidence="8" id="KW-1185">Reference proteome</keyword>
<feature type="non-terminal residue" evidence="7">
    <location>
        <position position="1"/>
    </location>
</feature>
<dbReference type="GO" id="GO:0051301">
    <property type="term" value="P:cell division"/>
    <property type="evidence" value="ECO:0007669"/>
    <property type="project" value="UniProtKB-KW"/>
</dbReference>
<dbReference type="InterPro" id="IPR048258">
    <property type="entry name" value="Cyclins_cyclin-box"/>
</dbReference>
<keyword evidence="1" id="KW-0132">Cell division</keyword>
<dbReference type="HOGENOM" id="CLU_020695_2_4_1"/>
<dbReference type="GO" id="GO:0016538">
    <property type="term" value="F:cyclin-dependent protein serine/threonine kinase regulator activity"/>
    <property type="evidence" value="ECO:0007669"/>
    <property type="project" value="InterPro"/>
</dbReference>
<accession>A0A0C3QL85</accession>
<evidence type="ECO:0000256" key="4">
    <source>
        <dbReference type="RuleBase" id="RU000383"/>
    </source>
</evidence>
<name>A0A0C3QL85_9AGAM</name>
<dbReference type="EMBL" id="KN822996">
    <property type="protein sequence ID" value="KIO28311.1"/>
    <property type="molecule type" value="Genomic_DNA"/>
</dbReference>
<dbReference type="InterPro" id="IPR006671">
    <property type="entry name" value="Cyclin_N"/>
</dbReference>
<dbReference type="OrthoDB" id="5590282at2759"/>
<dbReference type="Gene3D" id="1.10.472.10">
    <property type="entry name" value="Cyclin-like"/>
    <property type="match status" value="2"/>
</dbReference>
<evidence type="ECO:0000256" key="1">
    <source>
        <dbReference type="ARBA" id="ARBA00022618"/>
    </source>
</evidence>
<reference evidence="8" key="2">
    <citation type="submission" date="2015-01" db="EMBL/GenBank/DDBJ databases">
        <title>Evolutionary Origins and Diversification of the Mycorrhizal Mutualists.</title>
        <authorList>
            <consortium name="DOE Joint Genome Institute"/>
            <consortium name="Mycorrhizal Genomics Consortium"/>
            <person name="Kohler A."/>
            <person name="Kuo A."/>
            <person name="Nagy L.G."/>
            <person name="Floudas D."/>
            <person name="Copeland A."/>
            <person name="Barry K.W."/>
            <person name="Cichocki N."/>
            <person name="Veneault-Fourrey C."/>
            <person name="LaButti K."/>
            <person name="Lindquist E.A."/>
            <person name="Lipzen A."/>
            <person name="Lundell T."/>
            <person name="Morin E."/>
            <person name="Murat C."/>
            <person name="Riley R."/>
            <person name="Ohm R."/>
            <person name="Sun H."/>
            <person name="Tunlid A."/>
            <person name="Henrissat B."/>
            <person name="Grigoriev I.V."/>
            <person name="Hibbett D.S."/>
            <person name="Martin F."/>
        </authorList>
    </citation>
    <scope>NUCLEOTIDE SEQUENCE [LARGE SCALE GENOMIC DNA]</scope>
    <source>
        <strain evidence="8">MUT 4182</strain>
    </source>
</reference>
<keyword evidence="2 4" id="KW-0195">Cyclin</keyword>
<feature type="non-terminal residue" evidence="7">
    <location>
        <position position="266"/>
    </location>
</feature>
<comment type="similarity">
    <text evidence="4">Belongs to the cyclin family.</text>
</comment>
<dbReference type="InterPro" id="IPR013763">
    <property type="entry name" value="Cyclin-like_dom"/>
</dbReference>
<feature type="domain" description="Cyclin-like" evidence="5">
    <location>
        <begin position="54"/>
        <end position="138"/>
    </location>
</feature>
<dbReference type="InterPro" id="IPR004367">
    <property type="entry name" value="Cyclin_C-dom"/>
</dbReference>
<keyword evidence="3" id="KW-0131">Cell cycle</keyword>
<evidence type="ECO:0000259" key="6">
    <source>
        <dbReference type="SMART" id="SM01332"/>
    </source>
</evidence>
<evidence type="ECO:0000259" key="5">
    <source>
        <dbReference type="SMART" id="SM00385"/>
    </source>
</evidence>
<dbReference type="AlphaFoldDB" id="A0A0C3QL85"/>
<evidence type="ECO:0000313" key="8">
    <source>
        <dbReference type="Proteomes" id="UP000054248"/>
    </source>
</evidence>
<dbReference type="GO" id="GO:0044772">
    <property type="term" value="P:mitotic cell cycle phase transition"/>
    <property type="evidence" value="ECO:0007669"/>
    <property type="project" value="InterPro"/>
</dbReference>
<dbReference type="InterPro" id="IPR046965">
    <property type="entry name" value="Cyclin_A/B-like"/>
</dbReference>
<dbReference type="Pfam" id="PF00134">
    <property type="entry name" value="Cyclin_N"/>
    <property type="match status" value="1"/>
</dbReference>
<feature type="domain" description="Cyclin-like" evidence="5">
    <location>
        <begin position="151"/>
        <end position="232"/>
    </location>
</feature>
<dbReference type="Pfam" id="PF02984">
    <property type="entry name" value="Cyclin_C"/>
    <property type="match status" value="1"/>
</dbReference>
<sequence>DTDLKTSNDLSPTNEYSEDIYEHLQDLEKNRMPRQSFMDALPEQAWRARGRVVDWLLLLHRQLELLSETFWMAINLFDRLLSIRNIPVARYQFTGLVCASLATKSQESIPRRINWWELSSDDGDNAEKFLAGELAACQQLEWRLECPNPLAFLRRISVVDGSDTISFRLAKYLVLMQCFDPHLLEYRPSLIAASAYWLTRISLKQFDWPEILCNATGYGRDELFPPATCMVRYLCNPVKLENFFYLFASTPRLKASEFFYDWARSN</sequence>
<dbReference type="STRING" id="1051891.A0A0C3QL85"/>
<dbReference type="SMART" id="SM01332">
    <property type="entry name" value="Cyclin_C"/>
    <property type="match status" value="1"/>
</dbReference>
<evidence type="ECO:0000313" key="7">
    <source>
        <dbReference type="EMBL" id="KIO28311.1"/>
    </source>
</evidence>
<dbReference type="PIRSF" id="PIRSF001771">
    <property type="entry name" value="Cyclin_A_B_D_E"/>
    <property type="match status" value="1"/>
</dbReference>
<organism evidence="7 8">
    <name type="scientific">Tulasnella calospora MUT 4182</name>
    <dbReference type="NCBI Taxonomy" id="1051891"/>
    <lineage>
        <taxon>Eukaryota</taxon>
        <taxon>Fungi</taxon>
        <taxon>Dikarya</taxon>
        <taxon>Basidiomycota</taxon>
        <taxon>Agaricomycotina</taxon>
        <taxon>Agaricomycetes</taxon>
        <taxon>Cantharellales</taxon>
        <taxon>Tulasnellaceae</taxon>
        <taxon>Tulasnella</taxon>
    </lineage>
</organism>
<dbReference type="SMART" id="SM00385">
    <property type="entry name" value="CYCLIN"/>
    <property type="match status" value="2"/>
</dbReference>
<dbReference type="PANTHER" id="PTHR10177">
    <property type="entry name" value="CYCLINS"/>
    <property type="match status" value="1"/>
</dbReference>
<evidence type="ECO:0000256" key="2">
    <source>
        <dbReference type="ARBA" id="ARBA00023127"/>
    </source>
</evidence>
<dbReference type="PROSITE" id="PS00292">
    <property type="entry name" value="CYCLINS"/>
    <property type="match status" value="1"/>
</dbReference>
<proteinExistence type="inferred from homology"/>
<feature type="domain" description="Cyclin C-terminal" evidence="6">
    <location>
        <begin position="147"/>
        <end position="261"/>
    </location>
</feature>